<proteinExistence type="predicted"/>
<sequence>MNNYRREEARERRRKAAQVAYDRPHLPHIDNGDEQCFRHDQENAERHGIEKGEPSYLMTFTKGMPHNEKTGLVNTPLNVQKFINAIDSGDERDFRDTPLGREDNVGYECKLPDWLSEKAKTGNGGRPVGLRAWESQSAGLAFDLEGPDAQAVTMPPAPRLGSEELEGEMAEVYTQALLRDIPFHAYTNGVMGCGDGLDIKEDISPDYVIDAFDTKADYVKQVQEFTSKLQKLDWFNEKVDLKLNSQEEIRRCDRLCPTPATAYRGITPGDDIGPYLSQFLLVGNTGINGNDAERRTRDGLITYGAISIDQRVRTATPGQNYMQTWEEWLDVQNAANVGGLETYLPGNSPQGRRFIYTPRDLATYVHYDALYEAYLNACLILLGNGTAFDPGIPFQGNDKVDHQQGFAHFGGPHILSLVTEVATRALKAVRFQKYNVHRRLRPEALAARLFKIDELQHMAPDLRELFDNLEECKILDAVANENGKAGNYLLPMAFCEGSPMHPAYGAGHATVAGACVTILKAFFDHKSLLEVVPKDELQKEDFKILEKVKPGITEDKVHSSNLAYVSVDQGQSLSVVPVLDSNNKIAKLTVEGELNKLCSNISIGRDWAGVHYFTDYYESILMGEEIALGILEEQKLLFGENFSMTVPLFNGDTKRI</sequence>
<evidence type="ECO:0008006" key="3">
    <source>
        <dbReference type="Google" id="ProtNLM"/>
    </source>
</evidence>
<evidence type="ECO:0000313" key="1">
    <source>
        <dbReference type="EMBL" id="SNS21700.1"/>
    </source>
</evidence>
<dbReference type="GO" id="GO:0004601">
    <property type="term" value="F:peroxidase activity"/>
    <property type="evidence" value="ECO:0007669"/>
    <property type="project" value="InterPro"/>
</dbReference>
<dbReference type="AlphaFoldDB" id="A0A239CNJ0"/>
<dbReference type="EMBL" id="FZNY01000008">
    <property type="protein sequence ID" value="SNS21700.1"/>
    <property type="molecule type" value="Genomic_DNA"/>
</dbReference>
<dbReference type="SUPFAM" id="SSF48317">
    <property type="entry name" value="Acid phosphatase/Vanadium-dependent haloperoxidase"/>
    <property type="match status" value="1"/>
</dbReference>
<dbReference type="OrthoDB" id="7793240at2"/>
<evidence type="ECO:0000313" key="2">
    <source>
        <dbReference type="Proteomes" id="UP000198379"/>
    </source>
</evidence>
<keyword evidence="2" id="KW-1185">Reference proteome</keyword>
<dbReference type="InterPro" id="IPR016119">
    <property type="entry name" value="Br/Cl_peroxidase_C"/>
</dbReference>
<dbReference type="PANTHER" id="PTHR34599:SF1">
    <property type="entry name" value="PHOSPHATIDIC ACID PHOSPHATASE TYPE 2_HALOPEROXIDASE DOMAIN-CONTAINING PROTEIN"/>
    <property type="match status" value="1"/>
</dbReference>
<dbReference type="Proteomes" id="UP000198379">
    <property type="component" value="Unassembled WGS sequence"/>
</dbReference>
<dbReference type="InterPro" id="IPR052559">
    <property type="entry name" value="V-haloperoxidase"/>
</dbReference>
<gene>
    <name evidence="1" type="ORF">SAMN06265376_108106</name>
</gene>
<dbReference type="Gene3D" id="1.10.606.10">
    <property type="entry name" value="Vanadium-containing Chloroperoxidase, domain 2"/>
    <property type="match status" value="1"/>
</dbReference>
<dbReference type="CDD" id="cd03398">
    <property type="entry name" value="PAP2_haloperoxidase"/>
    <property type="match status" value="1"/>
</dbReference>
<name>A0A239CNJ0_9FLAO</name>
<accession>A0A239CNJ0</accession>
<reference evidence="1 2" key="1">
    <citation type="submission" date="2017-06" db="EMBL/GenBank/DDBJ databases">
        <authorList>
            <person name="Kim H.J."/>
            <person name="Triplett B.A."/>
        </authorList>
    </citation>
    <scope>NUCLEOTIDE SEQUENCE [LARGE SCALE GENOMIC DNA]</scope>
    <source>
        <strain evidence="1 2">DSM 25597</strain>
    </source>
</reference>
<dbReference type="InterPro" id="IPR036938">
    <property type="entry name" value="PAP2/HPO_sf"/>
</dbReference>
<dbReference type="PANTHER" id="PTHR34599">
    <property type="entry name" value="PEROXIDASE-RELATED"/>
    <property type="match status" value="1"/>
</dbReference>
<dbReference type="RefSeq" id="WP_089373389.1">
    <property type="nucleotide sequence ID" value="NZ_BMEP01000009.1"/>
</dbReference>
<organism evidence="1 2">
    <name type="scientific">Dokdonia pacifica</name>
    <dbReference type="NCBI Taxonomy" id="1627892"/>
    <lineage>
        <taxon>Bacteria</taxon>
        <taxon>Pseudomonadati</taxon>
        <taxon>Bacteroidota</taxon>
        <taxon>Flavobacteriia</taxon>
        <taxon>Flavobacteriales</taxon>
        <taxon>Flavobacteriaceae</taxon>
        <taxon>Dokdonia</taxon>
    </lineage>
</organism>
<protein>
    <recommendedName>
        <fullName evidence="3">Bromoperoxidase</fullName>
    </recommendedName>
</protein>